<accession>L7FKW9</accession>
<keyword evidence="2" id="KW-1185">Reference proteome</keyword>
<dbReference type="PANTHER" id="PTHR36436">
    <property type="entry name" value="SLL5081 PROTEIN"/>
    <property type="match status" value="1"/>
</dbReference>
<evidence type="ECO:0000313" key="1">
    <source>
        <dbReference type="EMBL" id="ELP85543.1"/>
    </source>
</evidence>
<dbReference type="OMA" id="ERMAVKY"/>
<protein>
    <recommendedName>
        <fullName evidence="3">DUF1963 domain-containing protein</fullName>
    </recommendedName>
</protein>
<dbReference type="RefSeq" id="XP_004184889.1">
    <property type="nucleotide sequence ID" value="XM_004184841.1"/>
</dbReference>
<proteinExistence type="predicted"/>
<dbReference type="InterPro" id="IPR015315">
    <property type="entry name" value="DUF1963"/>
</dbReference>
<dbReference type="AlphaFoldDB" id="L7FKW9"/>
<dbReference type="Gene3D" id="2.30.320.10">
    <property type="entry name" value="YwqG-like"/>
    <property type="match status" value="1"/>
</dbReference>
<dbReference type="OrthoDB" id="24953at2759"/>
<dbReference type="EMBL" id="KB207051">
    <property type="protein sequence ID" value="ELP85543.1"/>
    <property type="molecule type" value="Genomic_DNA"/>
</dbReference>
<evidence type="ECO:0000313" key="2">
    <source>
        <dbReference type="Proteomes" id="UP000014680"/>
    </source>
</evidence>
<gene>
    <name evidence="1" type="ORF">EIN_149050</name>
</gene>
<reference evidence="1 2" key="1">
    <citation type="submission" date="2012-10" db="EMBL/GenBank/DDBJ databases">
        <authorList>
            <person name="Zafar N."/>
            <person name="Inman J."/>
            <person name="Hall N."/>
            <person name="Lorenzi H."/>
            <person name="Caler E."/>
        </authorList>
    </citation>
    <scope>NUCLEOTIDE SEQUENCE [LARGE SCALE GENOMIC DNA]</scope>
    <source>
        <strain evidence="1 2">IP1</strain>
    </source>
</reference>
<organism evidence="1 2">
    <name type="scientific">Entamoeba invadens IP1</name>
    <dbReference type="NCBI Taxonomy" id="370355"/>
    <lineage>
        <taxon>Eukaryota</taxon>
        <taxon>Amoebozoa</taxon>
        <taxon>Evosea</taxon>
        <taxon>Archamoebae</taxon>
        <taxon>Mastigamoebida</taxon>
        <taxon>Entamoebidae</taxon>
        <taxon>Entamoeba</taxon>
    </lineage>
</organism>
<evidence type="ECO:0008006" key="3">
    <source>
        <dbReference type="Google" id="ProtNLM"/>
    </source>
</evidence>
<name>L7FKW9_ENTIV</name>
<sequence>MPIPTNVMNKIVSELISIYKQPYIDLKLEAQDAPFYSSKIGGLPYFPKGSVYPQTPSGEYMYLLAQINFSEMPALENFPRSGLLQFFLFPNRTLGLFNDDGEFDQKLHKVVYYEKVDMDEKHQNELPKEIAQNYDDDHNILIDNFPFDAVFAITGDMKEGCSFGWYKADQIFERMAVKYEVDKEQLRDAILSDRRLRPQMCSLGGYPSFAQTDPRKDDTYGVMLLQIETTTVDDKQIMWGDCGVGNFFISKENLKNKNFDDVLYNYDCC</sequence>
<dbReference type="SUPFAM" id="SSF103032">
    <property type="entry name" value="Hypothetical protein YwqG"/>
    <property type="match status" value="1"/>
</dbReference>
<dbReference type="GeneID" id="14884515"/>
<dbReference type="PANTHER" id="PTHR36436:SF6">
    <property type="entry name" value="SLL5081 PROTEIN"/>
    <property type="match status" value="1"/>
</dbReference>
<dbReference type="Pfam" id="PF09234">
    <property type="entry name" value="DUF1963"/>
    <property type="match status" value="1"/>
</dbReference>
<dbReference type="KEGG" id="eiv:EIN_149050"/>
<dbReference type="InterPro" id="IPR035948">
    <property type="entry name" value="YwqG-like_sf"/>
</dbReference>
<dbReference type="VEuPathDB" id="AmoebaDB:EIN_149050"/>
<dbReference type="Proteomes" id="UP000014680">
    <property type="component" value="Unassembled WGS sequence"/>
</dbReference>